<reference evidence="2" key="1">
    <citation type="journal article" date="2019" name="Int. J. Syst. Evol. Microbiol.">
        <title>The Global Catalogue of Microorganisms (GCM) 10K type strain sequencing project: providing services to taxonomists for standard genome sequencing and annotation.</title>
        <authorList>
            <consortium name="The Broad Institute Genomics Platform"/>
            <consortium name="The Broad Institute Genome Sequencing Center for Infectious Disease"/>
            <person name="Wu L."/>
            <person name="Ma J."/>
        </authorList>
    </citation>
    <scope>NUCLEOTIDE SEQUENCE [LARGE SCALE GENOMIC DNA]</scope>
    <source>
        <strain evidence="2">JCM 13595</strain>
    </source>
</reference>
<dbReference type="RefSeq" id="WP_343955736.1">
    <property type="nucleotide sequence ID" value="NZ_BAAAMN010000005.1"/>
</dbReference>
<dbReference type="Gene3D" id="3.40.50.1010">
    <property type="entry name" value="5'-nuclease"/>
    <property type="match status" value="1"/>
</dbReference>
<keyword evidence="2" id="KW-1185">Reference proteome</keyword>
<comment type="caution">
    <text evidence="1">The sequence shown here is derived from an EMBL/GenBank/DDBJ whole genome shotgun (WGS) entry which is preliminary data.</text>
</comment>
<organism evidence="1 2">
    <name type="scientific">Yaniella flava</name>
    <dbReference type="NCBI Taxonomy" id="287930"/>
    <lineage>
        <taxon>Bacteria</taxon>
        <taxon>Bacillati</taxon>
        <taxon>Actinomycetota</taxon>
        <taxon>Actinomycetes</taxon>
        <taxon>Micrococcales</taxon>
        <taxon>Micrococcaceae</taxon>
        <taxon>Yaniella</taxon>
    </lineage>
</organism>
<accession>A0ABP5FG11</accession>
<evidence type="ECO:0000313" key="2">
    <source>
        <dbReference type="Proteomes" id="UP001501461"/>
    </source>
</evidence>
<evidence type="ECO:0000313" key="1">
    <source>
        <dbReference type="EMBL" id="GAA2025968.1"/>
    </source>
</evidence>
<dbReference type="Proteomes" id="UP001501461">
    <property type="component" value="Unassembled WGS sequence"/>
</dbReference>
<dbReference type="EMBL" id="BAAAMN010000005">
    <property type="protein sequence ID" value="GAA2025968.1"/>
    <property type="molecule type" value="Genomic_DNA"/>
</dbReference>
<name>A0ABP5FG11_9MICC</name>
<protein>
    <recommendedName>
        <fullName evidence="3">PIN domain-containing protein</fullName>
    </recommendedName>
</protein>
<proteinExistence type="predicted"/>
<gene>
    <name evidence="1" type="ORF">GCM10009720_02030</name>
</gene>
<sequence>MWNSGLIRAAGSLDILVAGYAIVNDATVLTADHDFDHIATVIDLRHEYVTPSN</sequence>
<evidence type="ECO:0008006" key="3">
    <source>
        <dbReference type="Google" id="ProtNLM"/>
    </source>
</evidence>